<dbReference type="SFLD" id="SFLDG01129">
    <property type="entry name" value="C1.5:_HAD__Beta-PGM__Phosphata"/>
    <property type="match status" value="1"/>
</dbReference>
<dbReference type="InterPro" id="IPR041492">
    <property type="entry name" value="HAD_2"/>
</dbReference>
<dbReference type="Gene3D" id="3.40.50.1000">
    <property type="entry name" value="HAD superfamily/HAD-like"/>
    <property type="match status" value="1"/>
</dbReference>
<evidence type="ECO:0000313" key="2">
    <source>
        <dbReference type="Proteomes" id="UP001501510"/>
    </source>
</evidence>
<dbReference type="EMBL" id="BAAACG010000016">
    <property type="protein sequence ID" value="GAA0745329.1"/>
    <property type="molecule type" value="Genomic_DNA"/>
</dbReference>
<comment type="caution">
    <text evidence="1">The sequence shown here is derived from an EMBL/GenBank/DDBJ whole genome shotgun (WGS) entry which is preliminary data.</text>
</comment>
<protein>
    <submittedName>
        <fullName evidence="1">HAD family phosphatase</fullName>
    </submittedName>
</protein>
<dbReference type="PRINTS" id="PR00413">
    <property type="entry name" value="HADHALOGNASE"/>
</dbReference>
<evidence type="ECO:0000313" key="1">
    <source>
        <dbReference type="EMBL" id="GAA0745329.1"/>
    </source>
</evidence>
<dbReference type="PANTHER" id="PTHR18901">
    <property type="entry name" value="2-DEOXYGLUCOSE-6-PHOSPHATE PHOSPHATASE 2"/>
    <property type="match status" value="1"/>
</dbReference>
<dbReference type="InterPro" id="IPR006439">
    <property type="entry name" value="HAD-SF_hydro_IA"/>
</dbReference>
<dbReference type="NCBIfam" id="TIGR01509">
    <property type="entry name" value="HAD-SF-IA-v3"/>
    <property type="match status" value="1"/>
</dbReference>
<sequence length="217" mass="24782">MKNIKAAIFDLDGTLIDSMGVWCKIDIDFLKKRNKAVPNNLKKEIEHLTFEECANYFKNTFNLKESPESIMKEWNDMAYSEYCNNIKLKNGVETFLNLLKSKNIKIGLATSNTLSLVEIVLKNNGIYDLFDSITTISEVKRGKNFPDIYLLASDKLNTSPKECIVFEDILPAIEGAKSAGMKVVGVYDYYSKDYTKNIKAKSDYYINKYDDLEDLAI</sequence>
<gene>
    <name evidence="1" type="ORF">GCM10008906_31490</name>
</gene>
<dbReference type="PANTHER" id="PTHR18901:SF38">
    <property type="entry name" value="PSEUDOURIDINE-5'-PHOSPHATASE"/>
    <property type="match status" value="1"/>
</dbReference>
<reference evidence="2" key="1">
    <citation type="journal article" date="2019" name="Int. J. Syst. Evol. Microbiol.">
        <title>The Global Catalogue of Microorganisms (GCM) 10K type strain sequencing project: providing services to taxonomists for standard genome sequencing and annotation.</title>
        <authorList>
            <consortium name="The Broad Institute Genomics Platform"/>
            <consortium name="The Broad Institute Genome Sequencing Center for Infectious Disease"/>
            <person name="Wu L."/>
            <person name="Ma J."/>
        </authorList>
    </citation>
    <scope>NUCLEOTIDE SEQUENCE [LARGE SCALE GENOMIC DNA]</scope>
    <source>
        <strain evidence="2">JCM 1407</strain>
    </source>
</reference>
<dbReference type="SUPFAM" id="SSF56784">
    <property type="entry name" value="HAD-like"/>
    <property type="match status" value="1"/>
</dbReference>
<dbReference type="Gene3D" id="1.10.150.240">
    <property type="entry name" value="Putative phosphatase, domain 2"/>
    <property type="match status" value="1"/>
</dbReference>
<keyword evidence="2" id="KW-1185">Reference proteome</keyword>
<dbReference type="InterPro" id="IPR036412">
    <property type="entry name" value="HAD-like_sf"/>
</dbReference>
<name>A0ABP3UZS1_9CLOT</name>
<dbReference type="Pfam" id="PF13419">
    <property type="entry name" value="HAD_2"/>
    <property type="match status" value="1"/>
</dbReference>
<dbReference type="InterPro" id="IPR023214">
    <property type="entry name" value="HAD_sf"/>
</dbReference>
<dbReference type="Proteomes" id="UP001501510">
    <property type="component" value="Unassembled WGS sequence"/>
</dbReference>
<dbReference type="RefSeq" id="WP_343763092.1">
    <property type="nucleotide sequence ID" value="NZ_BAAACG010000016.1"/>
</dbReference>
<dbReference type="InterPro" id="IPR023198">
    <property type="entry name" value="PGP-like_dom2"/>
</dbReference>
<proteinExistence type="predicted"/>
<dbReference type="CDD" id="cd07505">
    <property type="entry name" value="HAD_BPGM-like"/>
    <property type="match status" value="1"/>
</dbReference>
<accession>A0ABP3UZS1</accession>
<organism evidence="1 2">
    <name type="scientific">Clostridium oceanicum</name>
    <dbReference type="NCBI Taxonomy" id="1543"/>
    <lineage>
        <taxon>Bacteria</taxon>
        <taxon>Bacillati</taxon>
        <taxon>Bacillota</taxon>
        <taxon>Clostridia</taxon>
        <taxon>Eubacteriales</taxon>
        <taxon>Clostridiaceae</taxon>
        <taxon>Clostridium</taxon>
    </lineage>
</organism>
<dbReference type="SFLD" id="SFLDS00003">
    <property type="entry name" value="Haloacid_Dehalogenase"/>
    <property type="match status" value="1"/>
</dbReference>